<keyword evidence="1" id="KW-0812">Transmembrane</keyword>
<feature type="transmembrane region" description="Helical" evidence="1">
    <location>
        <begin position="44"/>
        <end position="63"/>
    </location>
</feature>
<dbReference type="PANTHER" id="PTHR34351">
    <property type="entry name" value="SLR1927 PROTEIN-RELATED"/>
    <property type="match status" value="1"/>
</dbReference>
<dbReference type="AlphaFoldDB" id="A0A1J1JHN8"/>
<dbReference type="EMBL" id="LO018304">
    <property type="protein sequence ID" value="CUM60990.1"/>
    <property type="molecule type" value="Genomic_DNA"/>
</dbReference>
<evidence type="ECO:0000259" key="2">
    <source>
        <dbReference type="Pfam" id="PF01882"/>
    </source>
</evidence>
<organism evidence="3">
    <name type="scientific">Planktothrix agardhii</name>
    <name type="common">Oscillatoria agardhii</name>
    <dbReference type="NCBI Taxonomy" id="1160"/>
    <lineage>
        <taxon>Bacteria</taxon>
        <taxon>Bacillati</taxon>
        <taxon>Cyanobacteriota</taxon>
        <taxon>Cyanophyceae</taxon>
        <taxon>Oscillatoriophycideae</taxon>
        <taxon>Oscillatoriales</taxon>
        <taxon>Microcoleaceae</taxon>
        <taxon>Planktothrix</taxon>
    </lineage>
</organism>
<feature type="domain" description="DUF58" evidence="2">
    <location>
        <begin position="214"/>
        <end position="283"/>
    </location>
</feature>
<sequence length="393" mass="44433">MKKNRFKLQRWLESHAVTPDYSGGLLIGLSIFFFGSATNTMAGWLYVISGISFALLAIGAILPQRSLLALTIKRETIHPVSVGDDLTLELTIENHTNQPKTLIQVRDLLPPSLGKSTTVIEYLPPHQSRPYVTYIPTQKRGIYHWMGVQLRTATPLGLFWCSREREAPATAIVYPLVLPLTTCPIIDEMGQDYNPNVYKNRQFQMATEGITRTLRPYRYGDATRLIHWRSSARYGELRVRELETSNGGQEVIIGLDSSFFWQPDDFEQAVIAAASLYFYASHSQLNVQLWTAKTGLVSGNRVVLYTLADVQYGEDRVIENLPNLPIIWLTQNPESLEKLPRASRWLLWPNSSAPLPQKKNDNPGQKLANLGLEIIPDQPLKSQLQSSLRKSNF</sequence>
<dbReference type="RefSeq" id="WP_235766282.1">
    <property type="nucleotide sequence ID" value="NZ_JBIIEP010000003.1"/>
</dbReference>
<evidence type="ECO:0000256" key="1">
    <source>
        <dbReference type="SAM" id="Phobius"/>
    </source>
</evidence>
<name>A0A1J1JHN8_PLAAG</name>
<keyword evidence="1" id="KW-1133">Transmembrane helix</keyword>
<protein>
    <recommendedName>
        <fullName evidence="2">DUF58 domain-containing protein</fullName>
    </recommendedName>
</protein>
<dbReference type="PANTHER" id="PTHR34351:SF1">
    <property type="entry name" value="SLR1927 PROTEIN"/>
    <property type="match status" value="1"/>
</dbReference>
<proteinExistence type="predicted"/>
<dbReference type="Pfam" id="PF01882">
    <property type="entry name" value="DUF58"/>
    <property type="match status" value="1"/>
</dbReference>
<evidence type="ECO:0000313" key="3">
    <source>
        <dbReference type="EMBL" id="CUM60990.1"/>
    </source>
</evidence>
<accession>A0A1J1JHN8</accession>
<dbReference type="InterPro" id="IPR002881">
    <property type="entry name" value="DUF58"/>
</dbReference>
<reference evidence="3" key="1">
    <citation type="submission" date="2015-09" db="EMBL/GenBank/DDBJ databases">
        <authorList>
            <person name="Jackson K.R."/>
            <person name="Lunt B.L."/>
            <person name="Fisher J.N.B."/>
            <person name="Gardner A.V."/>
            <person name="Bailey M.E."/>
            <person name="Deus L.M."/>
            <person name="Earl A.S."/>
            <person name="Gibby P.D."/>
            <person name="Hartmann K.A."/>
            <person name="Liu J.E."/>
            <person name="Manci A.M."/>
            <person name="Nielsen D.A."/>
            <person name="Solomon M.B."/>
            <person name="Breakwell D.P."/>
            <person name="Burnett S.H."/>
            <person name="Grose J.H."/>
        </authorList>
    </citation>
    <scope>NUCLEOTIDE SEQUENCE</scope>
    <source>
        <strain evidence="3">7805</strain>
    </source>
</reference>
<keyword evidence="1" id="KW-0472">Membrane</keyword>
<gene>
    <name evidence="3" type="ORF">PLAM_3024</name>
</gene>